<dbReference type="PROSITE" id="PS50088">
    <property type="entry name" value="ANK_REPEAT"/>
    <property type="match status" value="1"/>
</dbReference>
<dbReference type="GeneTree" id="ENSGT00430000031071"/>
<dbReference type="GO" id="GO:0031436">
    <property type="term" value="C:BRCA1-BARD1 complex"/>
    <property type="evidence" value="ECO:0007669"/>
    <property type="project" value="TreeGrafter"/>
</dbReference>
<evidence type="ECO:0000256" key="2">
    <source>
        <dbReference type="ARBA" id="ARBA00004496"/>
    </source>
</evidence>
<dbReference type="Pfam" id="PF12796">
    <property type="entry name" value="Ank_2"/>
    <property type="match status" value="1"/>
</dbReference>
<evidence type="ECO:0000256" key="3">
    <source>
        <dbReference type="ARBA" id="ARBA00022490"/>
    </source>
</evidence>
<comment type="subcellular location">
    <subcellularLocation>
        <location evidence="2">Cytoplasm</location>
    </subcellularLocation>
    <subcellularLocation>
        <location evidence="1">Nucleus</location>
    </subcellularLocation>
</comment>
<dbReference type="GO" id="GO:0010613">
    <property type="term" value="P:positive regulation of cardiac muscle hypertrophy"/>
    <property type="evidence" value="ECO:0007669"/>
    <property type="project" value="Ensembl"/>
</dbReference>
<dbReference type="Gene3D" id="1.25.40.20">
    <property type="entry name" value="Ankyrin repeat-containing domain"/>
    <property type="match status" value="1"/>
</dbReference>
<reference evidence="10" key="3">
    <citation type="submission" date="2025-09" db="UniProtKB">
        <authorList>
            <consortium name="Ensembl"/>
        </authorList>
    </citation>
    <scope>IDENTIFICATION</scope>
</reference>
<evidence type="ECO:0000256" key="4">
    <source>
        <dbReference type="ARBA" id="ARBA00022737"/>
    </source>
</evidence>
<keyword evidence="6" id="KW-0539">Nucleus</keyword>
<dbReference type="SUPFAM" id="SSF48403">
    <property type="entry name" value="Ankyrin repeat"/>
    <property type="match status" value="1"/>
</dbReference>
<dbReference type="GO" id="GO:0085020">
    <property type="term" value="P:protein K6-linked ubiquitination"/>
    <property type="evidence" value="ECO:0007669"/>
    <property type="project" value="TreeGrafter"/>
</dbReference>
<dbReference type="InParanoid" id="A0A7N4Q099"/>
<keyword evidence="3" id="KW-0963">Cytoplasm</keyword>
<sequence length="131" mass="14467">MCDKEFMWALKNGDLDEVKDYVAKGEDVNRTLEGGRKPLHYAADCGQLEILEFLLLKGADINAPDKHHITPLLSAVYEGHVSCVKLLLSKANKIFWNLPVLFQGADKTVKGPDGLTAFEATDNQAIKALLQ</sequence>
<dbReference type="GO" id="GO:2000812">
    <property type="term" value="P:regulation of barbed-end actin filament capping"/>
    <property type="evidence" value="ECO:0007669"/>
    <property type="project" value="Ensembl"/>
</dbReference>
<proteinExistence type="inferred from homology"/>
<keyword evidence="5 9" id="KW-0040">ANK repeat</keyword>
<evidence type="ECO:0000256" key="7">
    <source>
        <dbReference type="ARBA" id="ARBA00038051"/>
    </source>
</evidence>
<organism evidence="10 11">
    <name type="scientific">Sarcophilus harrisii</name>
    <name type="common">Tasmanian devil</name>
    <name type="synonym">Sarcophilus laniarius</name>
    <dbReference type="NCBI Taxonomy" id="9305"/>
    <lineage>
        <taxon>Eukaryota</taxon>
        <taxon>Metazoa</taxon>
        <taxon>Chordata</taxon>
        <taxon>Craniata</taxon>
        <taxon>Vertebrata</taxon>
        <taxon>Euteleostomi</taxon>
        <taxon>Mammalia</taxon>
        <taxon>Metatheria</taxon>
        <taxon>Dasyuromorphia</taxon>
        <taxon>Dasyuridae</taxon>
        <taxon>Sarcophilus</taxon>
    </lineage>
</organism>
<name>A0A7N4Q099_SARHA</name>
<keyword evidence="11" id="KW-1185">Reference proteome</keyword>
<reference evidence="10 11" key="1">
    <citation type="journal article" date="2011" name="Proc. Natl. Acad. Sci. U.S.A.">
        <title>Genetic diversity and population structure of the endangered marsupial Sarcophilus harrisii (Tasmanian devil).</title>
        <authorList>
            <person name="Miller W."/>
            <person name="Hayes V.M."/>
            <person name="Ratan A."/>
            <person name="Petersen D.C."/>
            <person name="Wittekindt N.E."/>
            <person name="Miller J."/>
            <person name="Walenz B."/>
            <person name="Knight J."/>
            <person name="Qi J."/>
            <person name="Zhao F."/>
            <person name="Wang Q."/>
            <person name="Bedoya-Reina O.C."/>
            <person name="Katiyar N."/>
            <person name="Tomsho L.P."/>
            <person name="Kasson L.M."/>
            <person name="Hardie R.A."/>
            <person name="Woodbridge P."/>
            <person name="Tindall E.A."/>
            <person name="Bertelsen M.F."/>
            <person name="Dixon D."/>
            <person name="Pyecroft S."/>
            <person name="Helgen K.M."/>
            <person name="Lesk A.M."/>
            <person name="Pringle T.H."/>
            <person name="Patterson N."/>
            <person name="Zhang Y."/>
            <person name="Kreiss A."/>
            <person name="Woods G.M."/>
            <person name="Jones M.E."/>
            <person name="Schuster S.C."/>
        </authorList>
    </citation>
    <scope>NUCLEOTIDE SEQUENCE [LARGE SCALE GENOMIC DNA]</scope>
</reference>
<reference evidence="10" key="2">
    <citation type="submission" date="2025-08" db="UniProtKB">
        <authorList>
            <consortium name="Ensembl"/>
        </authorList>
    </citation>
    <scope>IDENTIFICATION</scope>
</reference>
<evidence type="ECO:0000256" key="6">
    <source>
        <dbReference type="ARBA" id="ARBA00023242"/>
    </source>
</evidence>
<evidence type="ECO:0000313" key="11">
    <source>
        <dbReference type="Proteomes" id="UP000007648"/>
    </source>
</evidence>
<dbReference type="GO" id="GO:0005737">
    <property type="term" value="C:cytoplasm"/>
    <property type="evidence" value="ECO:0007669"/>
    <property type="project" value="UniProtKB-SubCell"/>
</dbReference>
<dbReference type="FunCoup" id="A0A7N4Q099">
    <property type="interactions" value="3087"/>
</dbReference>
<dbReference type="GO" id="GO:0070531">
    <property type="term" value="C:BRCA1-A complex"/>
    <property type="evidence" value="ECO:0007669"/>
    <property type="project" value="TreeGrafter"/>
</dbReference>
<accession>A0A7N4Q099</accession>
<evidence type="ECO:0000256" key="8">
    <source>
        <dbReference type="ARBA" id="ARBA00040332"/>
    </source>
</evidence>
<dbReference type="PANTHER" id="PTHR24171:SF8">
    <property type="entry name" value="BRCA1-ASSOCIATED RING DOMAIN PROTEIN 1"/>
    <property type="match status" value="1"/>
</dbReference>
<evidence type="ECO:0000256" key="5">
    <source>
        <dbReference type="ARBA" id="ARBA00023043"/>
    </source>
</evidence>
<feature type="repeat" description="ANK" evidence="9">
    <location>
        <begin position="34"/>
        <end position="66"/>
    </location>
</feature>
<dbReference type="PROSITE" id="PS50297">
    <property type="entry name" value="ANK_REP_REGION"/>
    <property type="match status" value="1"/>
</dbReference>
<protein>
    <recommendedName>
        <fullName evidence="8">Myotrophin</fullName>
    </recommendedName>
</protein>
<evidence type="ECO:0000313" key="10">
    <source>
        <dbReference type="Ensembl" id="ENSSHAP00000046032.1"/>
    </source>
</evidence>
<dbReference type="InterPro" id="IPR002110">
    <property type="entry name" value="Ankyrin_rpt"/>
</dbReference>
<dbReference type="SMART" id="SM00248">
    <property type="entry name" value="ANK"/>
    <property type="match status" value="2"/>
</dbReference>
<dbReference type="GO" id="GO:0004842">
    <property type="term" value="F:ubiquitin-protein transferase activity"/>
    <property type="evidence" value="ECO:0007669"/>
    <property type="project" value="TreeGrafter"/>
</dbReference>
<dbReference type="Ensembl" id="ENSSHAT00000027497.1">
    <property type="protein sequence ID" value="ENSSHAP00000046032.1"/>
    <property type="gene ID" value="ENSSHAG00000028122.1"/>
</dbReference>
<dbReference type="GO" id="GO:0008361">
    <property type="term" value="P:regulation of cell size"/>
    <property type="evidence" value="ECO:0007669"/>
    <property type="project" value="Ensembl"/>
</dbReference>
<dbReference type="InterPro" id="IPR036770">
    <property type="entry name" value="Ankyrin_rpt-contain_sf"/>
</dbReference>
<dbReference type="PANTHER" id="PTHR24171">
    <property type="entry name" value="ANKYRIN REPEAT DOMAIN-CONTAINING PROTEIN 39-RELATED"/>
    <property type="match status" value="1"/>
</dbReference>
<dbReference type="Proteomes" id="UP000007648">
    <property type="component" value="Unassembled WGS sequence"/>
</dbReference>
<dbReference type="AlphaFoldDB" id="A0A7N4Q099"/>
<dbReference type="GO" id="GO:0008290">
    <property type="term" value="C:F-actin capping protein complex"/>
    <property type="evidence" value="ECO:0007669"/>
    <property type="project" value="Ensembl"/>
</dbReference>
<keyword evidence="4" id="KW-0677">Repeat</keyword>
<evidence type="ECO:0000256" key="1">
    <source>
        <dbReference type="ARBA" id="ARBA00004123"/>
    </source>
</evidence>
<evidence type="ECO:0000256" key="9">
    <source>
        <dbReference type="PROSITE-ProRule" id="PRU00023"/>
    </source>
</evidence>
<gene>
    <name evidence="10" type="primary">MTPN</name>
</gene>
<comment type="similarity">
    <text evidence="7">Belongs to the myotrophin family.</text>
</comment>
<dbReference type="FunFam" id="1.25.40.20:FF:000118">
    <property type="entry name" value="Myotrophin"/>
    <property type="match status" value="1"/>
</dbReference>